<proteinExistence type="predicted"/>
<evidence type="ECO:0000256" key="2">
    <source>
        <dbReference type="ARBA" id="ARBA00022490"/>
    </source>
</evidence>
<accession>A0A3B0SG26</accession>
<dbReference type="InterPro" id="IPR007793">
    <property type="entry name" value="DivIVA_fam"/>
</dbReference>
<dbReference type="InterPro" id="IPR019933">
    <property type="entry name" value="DivIVA_domain"/>
</dbReference>
<feature type="coiled-coil region" evidence="6">
    <location>
        <begin position="73"/>
        <end position="182"/>
    </location>
</feature>
<evidence type="ECO:0000256" key="6">
    <source>
        <dbReference type="SAM" id="Coils"/>
    </source>
</evidence>
<keyword evidence="2" id="KW-0963">Cytoplasm</keyword>
<protein>
    <recommendedName>
        <fullName evidence="8">Cell division initiation protein DivIVA</fullName>
    </recommendedName>
</protein>
<sequence>MSSAINEANFKDARRGYNKKEVRAYLADLEAAFSEMEGHARESARRIGDLEHMVGEMKATEAKSMDNAMYAVFDAKDRILEKANRRAEKIENEAREKADELLADVKEMLDATRGVQTDGPDSVSPEAVLIAAREEAAQIREEAARYAATVSDGDVETITEELAKARADAIAERARAEKYEELSRSQA</sequence>
<keyword evidence="3" id="KW-0132">Cell division</keyword>
<name>A0A3B0SG26_9ZZZZ</name>
<dbReference type="Pfam" id="PF05103">
    <property type="entry name" value="DivIVA"/>
    <property type="match status" value="1"/>
</dbReference>
<evidence type="ECO:0000256" key="3">
    <source>
        <dbReference type="ARBA" id="ARBA00022618"/>
    </source>
</evidence>
<evidence type="ECO:0000256" key="5">
    <source>
        <dbReference type="ARBA" id="ARBA00023306"/>
    </source>
</evidence>
<comment type="subcellular location">
    <subcellularLocation>
        <location evidence="1">Cytoplasm</location>
    </subcellularLocation>
</comment>
<dbReference type="NCBIfam" id="TIGR03544">
    <property type="entry name" value="DivI1A_domain"/>
    <property type="match status" value="1"/>
</dbReference>
<organism evidence="7">
    <name type="scientific">hydrothermal vent metagenome</name>
    <dbReference type="NCBI Taxonomy" id="652676"/>
    <lineage>
        <taxon>unclassified sequences</taxon>
        <taxon>metagenomes</taxon>
        <taxon>ecological metagenomes</taxon>
    </lineage>
</organism>
<dbReference type="AlphaFoldDB" id="A0A3B0SG26"/>
<reference evidence="7" key="1">
    <citation type="submission" date="2018-06" db="EMBL/GenBank/DDBJ databases">
        <authorList>
            <person name="Zhirakovskaya E."/>
        </authorList>
    </citation>
    <scope>NUCLEOTIDE SEQUENCE</scope>
</reference>
<evidence type="ECO:0000313" key="7">
    <source>
        <dbReference type="EMBL" id="VAV95233.1"/>
    </source>
</evidence>
<evidence type="ECO:0000256" key="4">
    <source>
        <dbReference type="ARBA" id="ARBA00023054"/>
    </source>
</evidence>
<dbReference type="GO" id="GO:0051301">
    <property type="term" value="P:cell division"/>
    <property type="evidence" value="ECO:0007669"/>
    <property type="project" value="UniProtKB-KW"/>
</dbReference>
<dbReference type="Gene3D" id="6.10.250.660">
    <property type="match status" value="1"/>
</dbReference>
<keyword evidence="4 6" id="KW-0175">Coiled coil</keyword>
<gene>
    <name evidence="7" type="ORF">MNBD_ACTINO02-654</name>
</gene>
<dbReference type="GO" id="GO:0005737">
    <property type="term" value="C:cytoplasm"/>
    <property type="evidence" value="ECO:0007669"/>
    <property type="project" value="UniProtKB-SubCell"/>
</dbReference>
<feature type="non-terminal residue" evidence="7">
    <location>
        <position position="187"/>
    </location>
</feature>
<dbReference type="EMBL" id="UOEK01000072">
    <property type="protein sequence ID" value="VAV95233.1"/>
    <property type="molecule type" value="Genomic_DNA"/>
</dbReference>
<evidence type="ECO:0008006" key="8">
    <source>
        <dbReference type="Google" id="ProtNLM"/>
    </source>
</evidence>
<evidence type="ECO:0000256" key="1">
    <source>
        <dbReference type="ARBA" id="ARBA00004496"/>
    </source>
</evidence>
<keyword evidence="5" id="KW-0131">Cell cycle</keyword>